<dbReference type="InterPro" id="IPR036875">
    <property type="entry name" value="Znf_CCHC_sf"/>
</dbReference>
<keyword evidence="1" id="KW-0863">Zinc-finger</keyword>
<evidence type="ECO:0000259" key="4">
    <source>
        <dbReference type="PROSITE" id="PS50994"/>
    </source>
</evidence>
<dbReference type="PROSITE" id="PS50994">
    <property type="entry name" value="INTEGRASE"/>
    <property type="match status" value="1"/>
</dbReference>
<proteinExistence type="predicted"/>
<gene>
    <name evidence="5" type="ORF">PCOR1329_LOCUS79822</name>
</gene>
<feature type="compositionally biased region" description="Basic and acidic residues" evidence="2">
    <location>
        <begin position="1090"/>
        <end position="1100"/>
    </location>
</feature>
<feature type="non-terminal residue" evidence="5">
    <location>
        <position position="1790"/>
    </location>
</feature>
<feature type="domain" description="CCHC-type" evidence="3">
    <location>
        <begin position="276"/>
        <end position="289"/>
    </location>
</feature>
<dbReference type="Gene3D" id="4.10.60.10">
    <property type="entry name" value="Zinc finger, CCHC-type"/>
    <property type="match status" value="1"/>
</dbReference>
<dbReference type="SUPFAM" id="SSF57756">
    <property type="entry name" value="Retrovirus zinc finger-like domains"/>
    <property type="match status" value="1"/>
</dbReference>
<feature type="region of interest" description="Disordered" evidence="2">
    <location>
        <begin position="293"/>
        <end position="332"/>
    </location>
</feature>
<keyword evidence="6" id="KW-1185">Reference proteome</keyword>
<dbReference type="EMBL" id="CAUYUJ010021248">
    <property type="protein sequence ID" value="CAK0903518.1"/>
    <property type="molecule type" value="Genomic_DNA"/>
</dbReference>
<feature type="region of interest" description="Disordered" evidence="2">
    <location>
        <begin position="1005"/>
        <end position="1101"/>
    </location>
</feature>
<feature type="domain" description="Integrase catalytic" evidence="4">
    <location>
        <begin position="604"/>
        <end position="805"/>
    </location>
</feature>
<dbReference type="Proteomes" id="UP001189429">
    <property type="component" value="Unassembled WGS sequence"/>
</dbReference>
<dbReference type="PANTHER" id="PTHR11439">
    <property type="entry name" value="GAG-POL-RELATED RETROTRANSPOSON"/>
    <property type="match status" value="1"/>
</dbReference>
<evidence type="ECO:0000259" key="3">
    <source>
        <dbReference type="PROSITE" id="PS50158"/>
    </source>
</evidence>
<name>A0ABN9XVQ7_9DINO</name>
<comment type="caution">
    <text evidence="5">The sequence shown here is derived from an EMBL/GenBank/DDBJ whole genome shotgun (WGS) entry which is preliminary data.</text>
</comment>
<feature type="compositionally biased region" description="Low complexity" evidence="2">
    <location>
        <begin position="294"/>
        <end position="304"/>
    </location>
</feature>
<feature type="compositionally biased region" description="Basic residues" evidence="2">
    <location>
        <begin position="306"/>
        <end position="318"/>
    </location>
</feature>
<evidence type="ECO:0000256" key="2">
    <source>
        <dbReference type="SAM" id="MobiDB-lite"/>
    </source>
</evidence>
<dbReference type="PANTHER" id="PTHR11439:SF509">
    <property type="entry name" value="RNA-DIRECTED DNA POLYMERASE"/>
    <property type="match status" value="1"/>
</dbReference>
<dbReference type="Pfam" id="PF07727">
    <property type="entry name" value="RVT_2"/>
    <property type="match status" value="1"/>
</dbReference>
<dbReference type="InterPro" id="IPR001878">
    <property type="entry name" value="Znf_CCHC"/>
</dbReference>
<feature type="compositionally biased region" description="Low complexity" evidence="2">
    <location>
        <begin position="1013"/>
        <end position="1055"/>
    </location>
</feature>
<feature type="non-terminal residue" evidence="5">
    <location>
        <position position="1"/>
    </location>
</feature>
<reference evidence="5" key="1">
    <citation type="submission" date="2023-10" db="EMBL/GenBank/DDBJ databases">
        <authorList>
            <person name="Chen Y."/>
            <person name="Shah S."/>
            <person name="Dougan E. K."/>
            <person name="Thang M."/>
            <person name="Chan C."/>
        </authorList>
    </citation>
    <scope>NUCLEOTIDE SEQUENCE [LARGE SCALE GENOMIC DNA]</scope>
</reference>
<dbReference type="InterPro" id="IPR001584">
    <property type="entry name" value="Integrase_cat-core"/>
</dbReference>
<evidence type="ECO:0000313" key="5">
    <source>
        <dbReference type="EMBL" id="CAK0903518.1"/>
    </source>
</evidence>
<organism evidence="5 6">
    <name type="scientific">Prorocentrum cordatum</name>
    <dbReference type="NCBI Taxonomy" id="2364126"/>
    <lineage>
        <taxon>Eukaryota</taxon>
        <taxon>Sar</taxon>
        <taxon>Alveolata</taxon>
        <taxon>Dinophyceae</taxon>
        <taxon>Prorocentrales</taxon>
        <taxon>Prorocentraceae</taxon>
        <taxon>Prorocentrum</taxon>
    </lineage>
</organism>
<evidence type="ECO:0000313" key="6">
    <source>
        <dbReference type="Proteomes" id="UP001189429"/>
    </source>
</evidence>
<protein>
    <submittedName>
        <fullName evidence="5">Uncharacterized protein</fullName>
    </submittedName>
</protein>
<dbReference type="SMART" id="SM00343">
    <property type="entry name" value="ZnF_C2HC"/>
    <property type="match status" value="2"/>
</dbReference>
<dbReference type="PROSITE" id="PS50158">
    <property type="entry name" value="ZF_CCHC"/>
    <property type="match status" value="1"/>
</dbReference>
<evidence type="ECO:0000256" key="1">
    <source>
        <dbReference type="PROSITE-ProRule" id="PRU00047"/>
    </source>
</evidence>
<feature type="region of interest" description="Disordered" evidence="2">
    <location>
        <begin position="209"/>
        <end position="243"/>
    </location>
</feature>
<sequence length="1790" mass="197113">PRLVDTKGIGKPQPLRGDNWPSFCFKYMNFISSMYPTARDLHEWAQSHEDTIRGIEEAKQIDPDAERIQNQLYTVLAQLVEGESEEIVRNCESHKYRGFESWRRLVRRWDPMNLGRKRSILMRVLSQPEQKLENLSSAIEAWTQDITRYQQRAKKTIDDDIKTAVLISMCPNPLKQHLQLNQNRFDFYDDVVEEVTQYLETRRASQLDKPVPMDIGSLQKGASRGKSKGKGKDAGKASGGKGKQPFQGYCNKCWEWGHMGKDCTSGKGRDADSKPCGVCGKKGHASKDCWRANTGKASKGAPKGSKGGKTKKGGKKGLHGMETSGDYEDQPEPEVGGLELCAVERAEQGTGLFDDIFRTALESLDSVFSGVGDSAPDPPAVCAGRPADVPEPTEYEVIEAAVDSGAGVTIMPEEMCSDHPIDPDGSGIEYNAAGGQTVTDKGRRKLQIVTEKWQQRSMKSRVGPVRRMLLAASDLVDHGNRVVLQKNGSYVEHIGTKQRTPLNRANGIFLMKLWVKKNSAPKQQGAEAATNPMEIDQMIAALQKLKSTGGTQVPAGSVVESKVAESMGFFRQVPVEEELSCKICTPMGSPCDPTPKEVEEHEASQHLPFRSWCPDCAKGRGAATAHADLAAELEHATPTISTDYFFLGGSDQQALACLAKVDHKTRLKTARVVPQKGFHEAVIKQEARDIKNWGRTKFIYKSDQESPITAMKDSVIAQLGTDFEVIPEPSKVGESPSNGTIERAIQAISGMIRTLKVATERAFKITLDPRSNILHWLVQFAGFSLSRYEQGADGRTPYERAKGKRFKLGLPTFGEKVFYRRLRSDSGRLNKLDPKWLEGVFLGCRDDVPEFFIGTKDGVGRSADIRRLPPSSRYDAEALLAVKGTPLDPVPGDAAATLPASSGLVVIDVPEPSMVPPDPPRHEPEVLSKKRLYITKQDLKRHGWTRRCPRCEADVSGQKTTLHHTEGCRRRLEEAIGRTDQGKKRFREADERITEALADHVRRQVEAQQPEQGAGSSAPASKAPRAGRVAGSTAPAAAAGPVAGSAGSSAPASGAQLADADMPQPSFPMAVDAGSTAPASVPGGDATPMEDTRPKRKAETSAEVDFLSTALRELGAMEAPDCTARQTTSEWLGCTGGRVFDIRRVDPDDGSSWDCSLPAKQRKEIIRQDRVYLGRAKGVCWLSNGKELAGRMASLRPGQPADAAVVQGLEAQLRADGRIKPLFACPVEPEEDLHEYPSMGDWCDHSTEQYVDDVSGCVLDPTLVKGAREAELREVDDFKVYKWAPVEEAAQVTGKKPIGVRWSDTNKGDQNNPNYRSRLCAKELKVKDPGKEGTFAATPPLEALRFLCSLMMTAPGGEDAEAQQRGDTLLLFMDATRAHFHSPTDELIYVEAPPERHRPGWCWRLLKSMYGTRRAGHNWERFYTSVLVERLGFTQGLSSPCLFLHGKRRVRDWVHGDDFVYLGSRVDVLWVEEQIRQHIKMKKTGLLGPGPHDDKEVRCLNRIIRLDTAKDCLEWECDPRHAQITVEQMGLRKDSKGVVTPGVSTAVPDPKDDPVLDRSAATLFRSVTMRTAHQSIDRPELLYPAKEAARAMQNPTRSALEKIKRIARYLVSAPRVVQVFHRQPEQSKLIQYTDTDHAGCKVIRRSTSAGATMHGSRMLAAYSTTQKPIATSSGESEYYGMFKAGSRLVGMALMAKGYGLTYKAELRADASAGIGIASRRGVGKIRHLHTQALWLQQAVADKRLSVVKTKGESNPANLPTKHVDGKTMWQHLADLGFELRSGQSKLAIEV</sequence>
<keyword evidence="1" id="KW-0862">Zinc</keyword>
<dbReference type="CDD" id="cd09272">
    <property type="entry name" value="RNase_HI_RT_Ty1"/>
    <property type="match status" value="1"/>
</dbReference>
<keyword evidence="1" id="KW-0479">Metal-binding</keyword>
<dbReference type="InterPro" id="IPR013103">
    <property type="entry name" value="RVT_2"/>
</dbReference>
<accession>A0ABN9XVQ7</accession>